<dbReference type="GO" id="GO:0003729">
    <property type="term" value="F:mRNA binding"/>
    <property type="evidence" value="ECO:0007669"/>
    <property type="project" value="TreeGrafter"/>
</dbReference>
<accession>A0A9P7YZV8</accession>
<keyword evidence="2" id="KW-0694">RNA-binding</keyword>
<gene>
    <name evidence="5" type="ORF">BJ878DRAFT_444755</name>
</gene>
<dbReference type="InterPro" id="IPR004088">
    <property type="entry name" value="KH_dom_type_1"/>
</dbReference>
<evidence type="ECO:0000259" key="4">
    <source>
        <dbReference type="SMART" id="SM00322"/>
    </source>
</evidence>
<feature type="domain" description="K Homology" evidence="4">
    <location>
        <begin position="391"/>
        <end position="458"/>
    </location>
</feature>
<feature type="domain" description="K Homology" evidence="4">
    <location>
        <begin position="875"/>
        <end position="948"/>
    </location>
</feature>
<evidence type="ECO:0000256" key="2">
    <source>
        <dbReference type="PROSITE-ProRule" id="PRU00117"/>
    </source>
</evidence>
<dbReference type="InterPro" id="IPR036612">
    <property type="entry name" value="KH_dom_type_1_sf"/>
</dbReference>
<dbReference type="CDD" id="cd22408">
    <property type="entry name" value="KH-I_Vigilin_rpt4"/>
    <property type="match status" value="1"/>
</dbReference>
<dbReference type="PANTHER" id="PTHR10627:SF31">
    <property type="entry name" value="DODECA-SATELLITE-BINDING PROTEIN 1, ISOFORM A"/>
    <property type="match status" value="1"/>
</dbReference>
<dbReference type="PANTHER" id="PTHR10627">
    <property type="entry name" value="SCP160"/>
    <property type="match status" value="1"/>
</dbReference>
<dbReference type="CDD" id="cd00105">
    <property type="entry name" value="KH-I"/>
    <property type="match status" value="1"/>
</dbReference>
<feature type="compositionally biased region" description="Basic and acidic residues" evidence="3">
    <location>
        <begin position="834"/>
        <end position="845"/>
    </location>
</feature>
<dbReference type="Proteomes" id="UP000887226">
    <property type="component" value="Unassembled WGS sequence"/>
</dbReference>
<dbReference type="PROSITE" id="PS50084">
    <property type="entry name" value="KH_TYPE_1"/>
    <property type="match status" value="7"/>
</dbReference>
<dbReference type="CDD" id="cd02394">
    <property type="entry name" value="KH-I_Vigilin_rpt6"/>
    <property type="match status" value="2"/>
</dbReference>
<feature type="compositionally biased region" description="Basic and acidic residues" evidence="3">
    <location>
        <begin position="72"/>
        <end position="97"/>
    </location>
</feature>
<feature type="domain" description="K Homology" evidence="4">
    <location>
        <begin position="778"/>
        <end position="870"/>
    </location>
</feature>
<protein>
    <submittedName>
        <fullName evidence="5">RNA binding effector protein</fullName>
    </submittedName>
</protein>
<comment type="caution">
    <text evidence="5">The sequence shown here is derived from an EMBL/GenBank/DDBJ whole genome shotgun (WGS) entry which is preliminary data.</text>
</comment>
<dbReference type="OrthoDB" id="10027144at2759"/>
<dbReference type="Pfam" id="PF22952">
    <property type="entry name" value="KH_11"/>
    <property type="match status" value="1"/>
</dbReference>
<name>A0A9P7YZV8_9HELO</name>
<feature type="domain" description="K Homology" evidence="4">
    <location>
        <begin position="711"/>
        <end position="774"/>
    </location>
</feature>
<dbReference type="InterPro" id="IPR054548">
    <property type="entry name" value="SCP160-like_KH"/>
</dbReference>
<dbReference type="Pfam" id="PF00013">
    <property type="entry name" value="KH_1"/>
    <property type="match status" value="7"/>
</dbReference>
<keyword evidence="1" id="KW-0677">Repeat</keyword>
<evidence type="ECO:0000256" key="3">
    <source>
        <dbReference type="SAM" id="MobiDB-lite"/>
    </source>
</evidence>
<organism evidence="5 6">
    <name type="scientific">Calycina marina</name>
    <dbReference type="NCBI Taxonomy" id="1763456"/>
    <lineage>
        <taxon>Eukaryota</taxon>
        <taxon>Fungi</taxon>
        <taxon>Dikarya</taxon>
        <taxon>Ascomycota</taxon>
        <taxon>Pezizomycotina</taxon>
        <taxon>Leotiomycetes</taxon>
        <taxon>Helotiales</taxon>
        <taxon>Pezizellaceae</taxon>
        <taxon>Calycina</taxon>
    </lineage>
</organism>
<evidence type="ECO:0000313" key="5">
    <source>
        <dbReference type="EMBL" id="KAG9242797.1"/>
    </source>
</evidence>
<feature type="domain" description="K Homology" evidence="4">
    <location>
        <begin position="952"/>
        <end position="1029"/>
    </location>
</feature>
<reference evidence="5" key="1">
    <citation type="journal article" date="2021" name="IMA Fungus">
        <title>Genomic characterization of three marine fungi, including Emericellopsis atlantica sp. nov. with signatures of a generalist lifestyle and marine biomass degradation.</title>
        <authorList>
            <person name="Hagestad O.C."/>
            <person name="Hou L."/>
            <person name="Andersen J.H."/>
            <person name="Hansen E.H."/>
            <person name="Altermark B."/>
            <person name="Li C."/>
            <person name="Kuhnert E."/>
            <person name="Cox R.J."/>
            <person name="Crous P.W."/>
            <person name="Spatafora J.W."/>
            <person name="Lail K."/>
            <person name="Amirebrahimi M."/>
            <person name="Lipzen A."/>
            <person name="Pangilinan J."/>
            <person name="Andreopoulos W."/>
            <person name="Hayes R.D."/>
            <person name="Ng V."/>
            <person name="Grigoriev I.V."/>
            <person name="Jackson S.A."/>
            <person name="Sutton T.D.S."/>
            <person name="Dobson A.D.W."/>
            <person name="Rama T."/>
        </authorList>
    </citation>
    <scope>NUCLEOTIDE SEQUENCE</scope>
    <source>
        <strain evidence="5">TRa3180A</strain>
    </source>
</reference>
<dbReference type="InterPro" id="IPR004087">
    <property type="entry name" value="KH_dom"/>
</dbReference>
<dbReference type="EMBL" id="MU254035">
    <property type="protein sequence ID" value="KAG9242797.1"/>
    <property type="molecule type" value="Genomic_DNA"/>
</dbReference>
<feature type="compositionally biased region" description="Polar residues" evidence="3">
    <location>
        <begin position="1"/>
        <end position="19"/>
    </location>
</feature>
<dbReference type="Gene3D" id="3.30.1370.10">
    <property type="entry name" value="K Homology domain, type 1"/>
    <property type="match status" value="8"/>
</dbReference>
<dbReference type="SMART" id="SM00322">
    <property type="entry name" value="KH"/>
    <property type="match status" value="9"/>
</dbReference>
<sequence length="1291" mass="140885">MSSEDFNVLNGRSKTNGTSPAEKLQQQHHGAHNPTIEDEVDEADLKHSEEPVSTSVLEGPDDESAPPMPEKTAGKRKEESPKADKGPKFDPKSEDHFPALGGGPKPSQPSLPQWNKAAGASSQAASNGRNGAPRTSTPVPVRQDPRRINIPGKVRETYSLQNKEILPRKELKKPMKDLLRDISKKSGKVTVTSKDEPAGTLFIAEGPNRELVLQALRDVVAQVGAKVTEKVTIPQSTRAHIIGKAGSKIKEIQDKGGARVHIPKMEESNPGDEDDDATIEISIEGTALSVATARTDILKIAGERTPPVNSKLRNIPAELYPFISGNEQIKAGQGIDMNVPQYHTWKTQAPPASVQNLKPAVSDFITLSGERVAVQAMKTQIEQFVEQLQAQLAIEQFIVERARHQFIIGRSGISADDFFAQTGCAIILPHDEDEEEITIIGLPDKIKEAKKKAQEQHSSMGSRQVDLKKYLSKKAKSELNSGAQDEYVENLTQYLQQRRAVQQLENDHNAHIVVAGSDSWSIFSRDQDSISNATTETKRIVNAHPPSRMARVPVDPFYHQHLSKDIAPKTKADFGVHIIVPDDSADHILLVFEGGDVEGSNYTVPREEPSADEVKAFLQGLQEAQKHIQETLSSQAKISASEVNVPEKYHSKLKRFIKAEMDIERASGNIPVRVIQSGTKLTLRGPTPGVEKLAEKIDRFVQQAVQDDKERGYIMSFDFPQKHANQLIGKGGSFINELREKFDVDIKVDNGQVELKGPKAKAEAARSHITKLGGQWADEATHTVLIDSKFHREVIGQGGVTINKLQKKHNVQIHFPRQARPVKDDQSNGDAVSDAEKKSSRRDQAPNEVIIKGPKKGADAAREEILDLIQYLKDNDHTATVSVQQAQLPSLIGSGGKYMDELRATTGARIDIPHNKDAKDGSAYVDVTIKGAKSQVAQAKKLIEEKKSVFDNTITKSFEADKKYHRALIGGGGSKLREIVVGAGGSDDRRELARTVQFPKQEADGNHIKIEGNKAIVDKIIVSFEKIIADLESQTSETIEVSTDKHRSLIGRGGETKKGLEAEFKVSLDIPRQGTGETGIKISGKPENVESAKARILSLIKEQEGETIQVAKNLHHIISDNGQFFRRLQSNLQVTVNHDRQPIPPKPSVPSRASGGSLPLITDDDDSNTDAHSWVVVSAEDSGFEGTIPWVLRGNAENVAKAKSQLLAAIDQASKNTATGFLVLPDPSSYRFVIGQGGSKVNSIRKATGCKITVPRDQNNDGGIEISGSADGIAKAKDLVLEAVQNGKSGN</sequence>
<feature type="domain" description="K Homology" evidence="4">
    <location>
        <begin position="1033"/>
        <end position="1101"/>
    </location>
</feature>
<feature type="region of interest" description="Disordered" evidence="3">
    <location>
        <begin position="1138"/>
        <end position="1158"/>
    </location>
</feature>
<feature type="domain" description="K Homology" evidence="4">
    <location>
        <begin position="225"/>
        <end position="302"/>
    </location>
</feature>
<feature type="domain" description="K Homology" evidence="4">
    <location>
        <begin position="1102"/>
        <end position="1211"/>
    </location>
</feature>
<evidence type="ECO:0000313" key="6">
    <source>
        <dbReference type="Proteomes" id="UP000887226"/>
    </source>
</evidence>
<feature type="region of interest" description="Disordered" evidence="3">
    <location>
        <begin position="817"/>
        <end position="856"/>
    </location>
</feature>
<feature type="compositionally biased region" description="Low complexity" evidence="3">
    <location>
        <begin position="115"/>
        <end position="132"/>
    </location>
</feature>
<dbReference type="GO" id="GO:0005737">
    <property type="term" value="C:cytoplasm"/>
    <property type="evidence" value="ECO:0007669"/>
    <property type="project" value="TreeGrafter"/>
</dbReference>
<proteinExistence type="predicted"/>
<feature type="region of interest" description="Disordered" evidence="3">
    <location>
        <begin position="1"/>
        <end position="145"/>
    </location>
</feature>
<evidence type="ECO:0000256" key="1">
    <source>
        <dbReference type="ARBA" id="ARBA00022737"/>
    </source>
</evidence>
<keyword evidence="6" id="KW-1185">Reference proteome</keyword>
<feature type="domain" description="K Homology" evidence="4">
    <location>
        <begin position="1216"/>
        <end position="1285"/>
    </location>
</feature>
<dbReference type="SUPFAM" id="SSF54791">
    <property type="entry name" value="Eukaryotic type KH-domain (KH-domain type I)"/>
    <property type="match status" value="7"/>
</dbReference>